<feature type="region of interest" description="Disordered" evidence="6">
    <location>
        <begin position="212"/>
        <end position="232"/>
    </location>
</feature>
<dbReference type="InParanoid" id="A0A194XFP2"/>
<dbReference type="Pfam" id="PF02045">
    <property type="entry name" value="CBFB_NFYA"/>
    <property type="match status" value="1"/>
</dbReference>
<keyword evidence="3" id="KW-0238">DNA-binding</keyword>
<dbReference type="InterPro" id="IPR001289">
    <property type="entry name" value="NFYA"/>
</dbReference>
<keyword evidence="5" id="KW-0539">Nucleus</keyword>
<dbReference type="GO" id="GO:0005634">
    <property type="term" value="C:nucleus"/>
    <property type="evidence" value="ECO:0007669"/>
    <property type="project" value="UniProtKB-SubCell"/>
</dbReference>
<organism evidence="7 8">
    <name type="scientific">Mollisia scopiformis</name>
    <name type="common">Conifer needle endophyte fungus</name>
    <name type="synonym">Phialocephala scopiformis</name>
    <dbReference type="NCBI Taxonomy" id="149040"/>
    <lineage>
        <taxon>Eukaryota</taxon>
        <taxon>Fungi</taxon>
        <taxon>Dikarya</taxon>
        <taxon>Ascomycota</taxon>
        <taxon>Pezizomycotina</taxon>
        <taxon>Leotiomycetes</taxon>
        <taxon>Helotiales</taxon>
        <taxon>Mollisiaceae</taxon>
        <taxon>Mollisia</taxon>
    </lineage>
</organism>
<feature type="compositionally biased region" description="Polar residues" evidence="6">
    <location>
        <begin position="618"/>
        <end position="634"/>
    </location>
</feature>
<protein>
    <recommendedName>
        <fullName evidence="9">Fungal N-terminal domain-containing protein</fullName>
    </recommendedName>
</protein>
<feature type="region of interest" description="Disordered" evidence="6">
    <location>
        <begin position="823"/>
        <end position="879"/>
    </location>
</feature>
<feature type="compositionally biased region" description="Basic and acidic residues" evidence="6">
    <location>
        <begin position="1070"/>
        <end position="1106"/>
    </location>
</feature>
<evidence type="ECO:0008006" key="9">
    <source>
        <dbReference type="Google" id="ProtNLM"/>
    </source>
</evidence>
<evidence type="ECO:0000256" key="5">
    <source>
        <dbReference type="ARBA" id="ARBA00023242"/>
    </source>
</evidence>
<evidence type="ECO:0000313" key="8">
    <source>
        <dbReference type="Proteomes" id="UP000070700"/>
    </source>
</evidence>
<evidence type="ECO:0000256" key="6">
    <source>
        <dbReference type="SAM" id="MobiDB-lite"/>
    </source>
</evidence>
<feature type="compositionally biased region" description="Polar residues" evidence="6">
    <location>
        <begin position="662"/>
        <end position="675"/>
    </location>
</feature>
<dbReference type="GO" id="GO:0003677">
    <property type="term" value="F:DNA binding"/>
    <property type="evidence" value="ECO:0007669"/>
    <property type="project" value="UniProtKB-KW"/>
</dbReference>
<feature type="compositionally biased region" description="Low complexity" evidence="6">
    <location>
        <begin position="306"/>
        <end position="317"/>
    </location>
</feature>
<feature type="region of interest" description="Disordered" evidence="6">
    <location>
        <begin position="968"/>
        <end position="995"/>
    </location>
</feature>
<evidence type="ECO:0000256" key="2">
    <source>
        <dbReference type="ARBA" id="ARBA00023015"/>
    </source>
</evidence>
<evidence type="ECO:0000256" key="3">
    <source>
        <dbReference type="ARBA" id="ARBA00023125"/>
    </source>
</evidence>
<dbReference type="OrthoDB" id="5431013at2759"/>
<proteinExistence type="predicted"/>
<feature type="region of interest" description="Disordered" evidence="6">
    <location>
        <begin position="1058"/>
        <end position="1125"/>
    </location>
</feature>
<accession>A0A194XFP2</accession>
<keyword evidence="4" id="KW-0804">Transcription</keyword>
<keyword evidence="8" id="KW-1185">Reference proteome</keyword>
<feature type="compositionally biased region" description="Polar residues" evidence="6">
    <location>
        <begin position="1113"/>
        <end position="1125"/>
    </location>
</feature>
<evidence type="ECO:0000313" key="7">
    <source>
        <dbReference type="EMBL" id="KUJ18592.1"/>
    </source>
</evidence>
<feature type="region of interest" description="Disordered" evidence="6">
    <location>
        <begin position="267"/>
        <end position="317"/>
    </location>
</feature>
<dbReference type="InterPro" id="IPR039327">
    <property type="entry name" value="CON7-like"/>
</dbReference>
<feature type="compositionally biased region" description="Basic and acidic residues" evidence="6">
    <location>
        <begin position="472"/>
        <end position="483"/>
    </location>
</feature>
<feature type="region of interest" description="Disordered" evidence="6">
    <location>
        <begin position="472"/>
        <end position="501"/>
    </location>
</feature>
<feature type="compositionally biased region" description="Basic and acidic residues" evidence="6">
    <location>
        <begin position="640"/>
        <end position="649"/>
    </location>
</feature>
<dbReference type="PANTHER" id="PTHR36167:SF3">
    <property type="entry name" value="C2H2 FINGER DOMAIN TRANSCRIPTION FACTOR (EUROFUNG)-RELATED"/>
    <property type="match status" value="1"/>
</dbReference>
<reference evidence="7 8" key="1">
    <citation type="submission" date="2015-10" db="EMBL/GenBank/DDBJ databases">
        <title>Full genome of DAOMC 229536 Phialocephala scopiformis, a fungal endophyte of spruce producing the potent anti-insectan compound rugulosin.</title>
        <authorList>
            <consortium name="DOE Joint Genome Institute"/>
            <person name="Walker A.K."/>
            <person name="Frasz S.L."/>
            <person name="Seifert K.A."/>
            <person name="Miller J.D."/>
            <person name="Mondo S.J."/>
            <person name="Labutti K."/>
            <person name="Lipzen A."/>
            <person name="Dockter R."/>
            <person name="Kennedy M."/>
            <person name="Grigoriev I.V."/>
            <person name="Spatafora J.W."/>
        </authorList>
    </citation>
    <scope>NUCLEOTIDE SEQUENCE [LARGE SCALE GENOMIC DNA]</scope>
    <source>
        <strain evidence="7 8">CBS 120377</strain>
    </source>
</reference>
<dbReference type="EMBL" id="KQ947412">
    <property type="protein sequence ID" value="KUJ18592.1"/>
    <property type="molecule type" value="Genomic_DNA"/>
</dbReference>
<name>A0A194XFP2_MOLSC</name>
<dbReference type="Proteomes" id="UP000070700">
    <property type="component" value="Unassembled WGS sequence"/>
</dbReference>
<feature type="compositionally biased region" description="Acidic residues" evidence="6">
    <location>
        <begin position="1474"/>
        <end position="1490"/>
    </location>
</feature>
<evidence type="ECO:0000256" key="4">
    <source>
        <dbReference type="ARBA" id="ARBA00023163"/>
    </source>
</evidence>
<dbReference type="Gene3D" id="6.10.250.2430">
    <property type="match status" value="1"/>
</dbReference>
<dbReference type="GO" id="GO:0003700">
    <property type="term" value="F:DNA-binding transcription factor activity"/>
    <property type="evidence" value="ECO:0007669"/>
    <property type="project" value="InterPro"/>
</dbReference>
<feature type="compositionally biased region" description="Polar residues" evidence="6">
    <location>
        <begin position="852"/>
        <end position="867"/>
    </location>
</feature>
<keyword evidence="2" id="KW-0805">Transcription regulation</keyword>
<dbReference type="PANTHER" id="PTHR36167">
    <property type="entry name" value="C2H2 FINGER DOMAIN TRANSCRIPTION FACTOR (EUROFUNG)-RELATED"/>
    <property type="match status" value="1"/>
</dbReference>
<gene>
    <name evidence="7" type="ORF">LY89DRAFT_780639</name>
</gene>
<feature type="region of interest" description="Disordered" evidence="6">
    <location>
        <begin position="1178"/>
        <end position="1200"/>
    </location>
</feature>
<evidence type="ECO:0000256" key="1">
    <source>
        <dbReference type="ARBA" id="ARBA00004123"/>
    </source>
</evidence>
<dbReference type="KEGG" id="psco:LY89DRAFT_780639"/>
<dbReference type="GeneID" id="28832128"/>
<feature type="region of interest" description="Disordered" evidence="6">
    <location>
        <begin position="1467"/>
        <end position="1499"/>
    </location>
</feature>
<sequence length="1499" mass="166362">MMDPITAIGAVASIWQIAQAALSLSKTLYTLGAAVGSASDDIQILADDLKTFSQSLSLLSRLLEDSKSWYSDDIYLLTAKIIKDCAELYVKIDRILVKLGSNGKSAWKLRVKFVYKESQIQKLLSRLRDMKGTLATILMSLQVDLQLSLLNISSTSKLQRPPEKPLQPDTLRILQEAQKSIMAGGILTKYTVQSESIVQVSSSEVYISSTHSEGSQSEVVSVNPNEASSSPISTMLRHQDHSSNMFHAKRKFMVLPQNVNALSPILTRGAKSSDNRGAGDGACTKVESHSPAEASPRLSNHETRTSRSLKSSSSSESFKSAISIQEQDLEIARKVKAVQSVLHAFRTALEILGNLIERRIPKFDSSLLDAARVLEASLNKGNTDIDHHHTRHFKKHNREYIEMFDTDYSSKIQNASSDLLKDVVMKLHEYSADHEDLHESQFNQLSWVSNYTAGRVIGYLDRLAKQAAKNSKLSDFETKHTTNRENFSLPSRSIPPSEKGEGRGAWFGAFQATSPADRLQPQKTPQADHVPLPSASQLLEHREMSLPFVGYTFKRFENSADRGNLSLNCEVEELPSPVSQVRSKIRKDRRRKRAYPDLMEMPTSLMSMSNDSDIDVSHNASVQSKDPTYDATPSQRKKAKVTEILHDSVPDAQSPGEKAVSQPFSGSAPENTQMNELGETPQMPMQGSHVRPSQQMGPGAPSNSQTPTAQSITKSPQPGIAVNMNAQEQLILQQKIATLRSRLESPARNPPSQRFRDRRALKVAEAALQQSITKTQSEERSPPADENLLAGTQQQNTSNIVAAQTSSPDCEVLNVFDYLVSSTSTQPDHSTPGKYRSPPQPKERTRHHHVLSSPSESLDTSTGQTPFPGTETERSPAMKPDELQDYQKQLLATEPHYKHDHMAQSQNQPIELSPAQIENQVEAARKYRLSLMPGHDPDSEESKEAHRKALKDYQMSLMVLDCGKHNTRRLQMRRISDEDEPPKDTNFSSPANGIVCLQPGPSDVLQDFDFDAFLKQDDFHFDTAADPRYFTGSSKSPPDASDVLHDFDFDSFLNQDDDGSFNFDSAPVAERSREGDKTPKQDQVEDVKKDKNSAALKLDEKLDHASGSEVASWDNSRNAMSSSTTGEDDVLYINAKQFHRILKRRTARQRFADQAGKLKSRHDPHSTAVTFDDTEAMSPTMAKDSKIDSPGISPPSPIVDPDETQDQIELAWTCPALSPTQTSKLWWQAYISLVSSSCNESAVFMQIKDCLESELGILASRHVPDDIICRRIGNNVRRLGTALHVDKPQLVDLLEVRSNILRILTTVGEQLGFEIATLGWSCVCVLLSLYEKILTTSSSSSQVDATILLGSLTHLQDIVAIIARYAVMENLYQQSNGGLSLKPEYHSALLSLCTTVLEYFAHASGCAEAELECIQNEGGSDEVTMISVKDRKRVHLQKCEFLVERIKQKDIACQGFRVVVDTKEESSYESGSETVDDVSDEDWERVESEDAGVAVMENM</sequence>
<dbReference type="PROSITE" id="PS51152">
    <property type="entry name" value="NFYA_HAP2_2"/>
    <property type="match status" value="1"/>
</dbReference>
<feature type="compositionally biased region" description="Polar residues" evidence="6">
    <location>
        <begin position="691"/>
        <end position="716"/>
    </location>
</feature>
<feature type="region of interest" description="Disordered" evidence="6">
    <location>
        <begin position="585"/>
        <end position="718"/>
    </location>
</feature>
<dbReference type="RefSeq" id="XP_018072947.1">
    <property type="nucleotide sequence ID" value="XM_018222402.1"/>
</dbReference>
<comment type="subcellular location">
    <subcellularLocation>
        <location evidence="1">Nucleus</location>
    </subcellularLocation>
</comment>